<dbReference type="Pfam" id="PF10265">
    <property type="entry name" value="Miga"/>
    <property type="match status" value="1"/>
</dbReference>
<evidence type="ECO:0000256" key="5">
    <source>
        <dbReference type="ARBA" id="ARBA00022989"/>
    </source>
</evidence>
<dbReference type="AlphaFoldDB" id="A0AAD9QTL9"/>
<evidence type="ECO:0000256" key="4">
    <source>
        <dbReference type="ARBA" id="ARBA00022787"/>
    </source>
</evidence>
<keyword evidence="3 8" id="KW-0812">Transmembrane</keyword>
<dbReference type="InterPro" id="IPR019392">
    <property type="entry name" value="Miga"/>
</dbReference>
<comment type="similarity">
    <text evidence="2">Belongs to the mitoguardin family.</text>
</comment>
<dbReference type="EMBL" id="JARQWQ010000015">
    <property type="protein sequence ID" value="KAK2567173.1"/>
    <property type="molecule type" value="Genomic_DNA"/>
</dbReference>
<reference evidence="9" key="2">
    <citation type="journal article" date="2023" name="Science">
        <title>Genomic signatures of disease resistance in endangered staghorn corals.</title>
        <authorList>
            <person name="Vollmer S.V."/>
            <person name="Selwyn J.D."/>
            <person name="Despard B.A."/>
            <person name="Roesel C.L."/>
        </authorList>
    </citation>
    <scope>NUCLEOTIDE SEQUENCE</scope>
    <source>
        <strain evidence="9">K2</strain>
    </source>
</reference>
<keyword evidence="10" id="KW-1185">Reference proteome</keyword>
<dbReference type="PANTHER" id="PTHR21508:SF5">
    <property type="entry name" value="MITOGUARDIN"/>
    <property type="match status" value="1"/>
</dbReference>
<protein>
    <submittedName>
        <fullName evidence="9">Mitoguardin 1</fullName>
    </submittedName>
</protein>
<evidence type="ECO:0000256" key="7">
    <source>
        <dbReference type="ARBA" id="ARBA00023136"/>
    </source>
</evidence>
<feature type="transmembrane region" description="Helical" evidence="8">
    <location>
        <begin position="6"/>
        <end position="28"/>
    </location>
</feature>
<proteinExistence type="inferred from homology"/>
<keyword evidence="5 8" id="KW-1133">Transmembrane helix</keyword>
<sequence>MYRSSRVLQVSALLAFTFGAGTVLYLFARYFKRKRREPSTGKSSSYNDRPLKRRGTFYTSDERVSEDSAVDLAEDVIAEDSEVIEELIKTGVKNFEIALEHWYEAAECVMTHRGRNTLHDDDSILEAGERLNALIGSSRKLRRVIEQYGLSTTSLPRTPSNMLMWIDDESVQEQLQLLNLSKDLDNDAVSGSESFVSASDNAQLEFDDIAEETLVMESPRLKLFRETVLSTAGSHSHLEFYVSGLQHYICHGIPCRTMRWCFPQRKFASGLLTMVDKRFRLSLKVLGSKQNYIIIFSNAKLFLYLLTQDPSDFQAAFDECIQYTSSADNWEQIKEELTGRGVKDMSFYDVLLDFILLDAFDDLETPPYSVATAVQNRWLSARIKETDPYGFMAHLYVVAQYVSPLLAWGFMGTDEELKRVCEYFKVWCFKTTSKLSCSSLTSV</sequence>
<keyword evidence="7 8" id="KW-0472">Membrane</keyword>
<dbReference type="Proteomes" id="UP001249851">
    <property type="component" value="Unassembled WGS sequence"/>
</dbReference>
<dbReference type="GO" id="GO:0008053">
    <property type="term" value="P:mitochondrial fusion"/>
    <property type="evidence" value="ECO:0007669"/>
    <property type="project" value="InterPro"/>
</dbReference>
<reference evidence="9" key="1">
    <citation type="journal article" date="2023" name="G3 (Bethesda)">
        <title>Whole genome assembly and annotation of the endangered Caribbean coral Acropora cervicornis.</title>
        <authorList>
            <person name="Selwyn J.D."/>
            <person name="Vollmer S.V."/>
        </authorList>
    </citation>
    <scope>NUCLEOTIDE SEQUENCE</scope>
    <source>
        <strain evidence="9">K2</strain>
    </source>
</reference>
<evidence type="ECO:0000313" key="9">
    <source>
        <dbReference type="EMBL" id="KAK2567173.1"/>
    </source>
</evidence>
<evidence type="ECO:0000256" key="1">
    <source>
        <dbReference type="ARBA" id="ARBA00004294"/>
    </source>
</evidence>
<evidence type="ECO:0000256" key="2">
    <source>
        <dbReference type="ARBA" id="ARBA00008969"/>
    </source>
</evidence>
<gene>
    <name evidence="9" type="ORF">P5673_008979</name>
</gene>
<keyword evidence="6" id="KW-0496">Mitochondrion</keyword>
<comment type="subcellular location">
    <subcellularLocation>
        <location evidence="1">Mitochondrion outer membrane</location>
    </subcellularLocation>
</comment>
<evidence type="ECO:0000256" key="3">
    <source>
        <dbReference type="ARBA" id="ARBA00022692"/>
    </source>
</evidence>
<keyword evidence="4" id="KW-1000">Mitochondrion outer membrane</keyword>
<evidence type="ECO:0000313" key="10">
    <source>
        <dbReference type="Proteomes" id="UP001249851"/>
    </source>
</evidence>
<comment type="caution">
    <text evidence="9">The sequence shown here is derived from an EMBL/GenBank/DDBJ whole genome shotgun (WGS) entry which is preliminary data.</text>
</comment>
<evidence type="ECO:0000256" key="8">
    <source>
        <dbReference type="SAM" id="Phobius"/>
    </source>
</evidence>
<name>A0AAD9QTL9_ACRCE</name>
<organism evidence="9 10">
    <name type="scientific">Acropora cervicornis</name>
    <name type="common">Staghorn coral</name>
    <dbReference type="NCBI Taxonomy" id="6130"/>
    <lineage>
        <taxon>Eukaryota</taxon>
        <taxon>Metazoa</taxon>
        <taxon>Cnidaria</taxon>
        <taxon>Anthozoa</taxon>
        <taxon>Hexacorallia</taxon>
        <taxon>Scleractinia</taxon>
        <taxon>Astrocoeniina</taxon>
        <taxon>Acroporidae</taxon>
        <taxon>Acropora</taxon>
    </lineage>
</organism>
<dbReference type="GO" id="GO:0005741">
    <property type="term" value="C:mitochondrial outer membrane"/>
    <property type="evidence" value="ECO:0007669"/>
    <property type="project" value="UniProtKB-SubCell"/>
</dbReference>
<evidence type="ECO:0000256" key="6">
    <source>
        <dbReference type="ARBA" id="ARBA00023128"/>
    </source>
</evidence>
<accession>A0AAD9QTL9</accession>
<dbReference type="PANTHER" id="PTHR21508">
    <property type="entry name" value="MITOGUARDIN"/>
    <property type="match status" value="1"/>
</dbReference>